<dbReference type="EMBL" id="GBRH01270217">
    <property type="protein sequence ID" value="JAD27678.1"/>
    <property type="molecule type" value="Transcribed_RNA"/>
</dbReference>
<feature type="region of interest" description="Disordered" evidence="1">
    <location>
        <begin position="1"/>
        <end position="34"/>
    </location>
</feature>
<feature type="compositionally biased region" description="Gly residues" evidence="1">
    <location>
        <begin position="19"/>
        <end position="34"/>
    </location>
</feature>
<protein>
    <submittedName>
        <fullName evidence="2">Uncharacterized protein</fullName>
    </submittedName>
</protein>
<reference evidence="2" key="1">
    <citation type="submission" date="2014-09" db="EMBL/GenBank/DDBJ databases">
        <authorList>
            <person name="Magalhaes I.L.F."/>
            <person name="Oliveira U."/>
            <person name="Santos F.R."/>
            <person name="Vidigal T.H.D.A."/>
            <person name="Brescovit A.D."/>
            <person name="Santos A.J."/>
        </authorList>
    </citation>
    <scope>NUCLEOTIDE SEQUENCE</scope>
    <source>
        <tissue evidence="2">Shoot tissue taken approximately 20 cm above the soil surface</tissue>
    </source>
</reference>
<proteinExistence type="predicted"/>
<accession>A0A0A8YPJ3</accession>
<evidence type="ECO:0000313" key="2">
    <source>
        <dbReference type="EMBL" id="JAD27678.1"/>
    </source>
</evidence>
<evidence type="ECO:0000256" key="1">
    <source>
        <dbReference type="SAM" id="MobiDB-lite"/>
    </source>
</evidence>
<dbReference type="AlphaFoldDB" id="A0A0A8YPJ3"/>
<organism evidence="2">
    <name type="scientific">Arundo donax</name>
    <name type="common">Giant reed</name>
    <name type="synonym">Donax arundinaceus</name>
    <dbReference type="NCBI Taxonomy" id="35708"/>
    <lineage>
        <taxon>Eukaryota</taxon>
        <taxon>Viridiplantae</taxon>
        <taxon>Streptophyta</taxon>
        <taxon>Embryophyta</taxon>
        <taxon>Tracheophyta</taxon>
        <taxon>Spermatophyta</taxon>
        <taxon>Magnoliopsida</taxon>
        <taxon>Liliopsida</taxon>
        <taxon>Poales</taxon>
        <taxon>Poaceae</taxon>
        <taxon>PACMAD clade</taxon>
        <taxon>Arundinoideae</taxon>
        <taxon>Arundineae</taxon>
        <taxon>Arundo</taxon>
    </lineage>
</organism>
<feature type="compositionally biased region" description="Basic residues" evidence="1">
    <location>
        <begin position="1"/>
        <end position="10"/>
    </location>
</feature>
<reference evidence="2" key="2">
    <citation type="journal article" date="2015" name="Data Brief">
        <title>Shoot transcriptome of the giant reed, Arundo donax.</title>
        <authorList>
            <person name="Barrero R.A."/>
            <person name="Guerrero F.D."/>
            <person name="Moolhuijzen P."/>
            <person name="Goolsby J.A."/>
            <person name="Tidwell J."/>
            <person name="Bellgard S.E."/>
            <person name="Bellgard M.I."/>
        </authorList>
    </citation>
    <scope>NUCLEOTIDE SEQUENCE</scope>
    <source>
        <tissue evidence="2">Shoot tissue taken approximately 20 cm above the soil surface</tissue>
    </source>
</reference>
<name>A0A0A8YPJ3_ARUDO</name>
<sequence>MVLAGHRRLAARGGRAVSGEGGDGLGVGFDSGLQ</sequence>